<dbReference type="RefSeq" id="WP_062801394.1">
    <property type="nucleotide sequence ID" value="NZ_CP014844.1"/>
</dbReference>
<dbReference type="Pfam" id="PF14090">
    <property type="entry name" value="HTH_39"/>
    <property type="match status" value="1"/>
</dbReference>
<dbReference type="Proteomes" id="UP000075238">
    <property type="component" value="Chromosome 1"/>
</dbReference>
<proteinExistence type="predicted"/>
<organism evidence="2 3">
    <name type="scientific">Cupriavidus nantongensis</name>
    <dbReference type="NCBI Taxonomy" id="1796606"/>
    <lineage>
        <taxon>Bacteria</taxon>
        <taxon>Pseudomonadati</taxon>
        <taxon>Pseudomonadota</taxon>
        <taxon>Betaproteobacteria</taxon>
        <taxon>Burkholderiales</taxon>
        <taxon>Burkholderiaceae</taxon>
        <taxon>Cupriavidus</taxon>
    </lineage>
</organism>
<accession>A0A142JMW7</accession>
<reference evidence="2 3" key="1">
    <citation type="submission" date="2016-03" db="EMBL/GenBank/DDBJ databases">
        <title>Complete genome sequence of a novel chlorpyrifos degrading bacterium, Cupriavidus nantongensis sp. X1.</title>
        <authorList>
            <person name="Fang L."/>
        </authorList>
    </citation>
    <scope>NUCLEOTIDE SEQUENCE [LARGE SCALE GENOMIC DNA]</scope>
    <source>
        <strain evidence="2 3">X1</strain>
    </source>
</reference>
<feature type="domain" description="Winged helix-turn-helix" evidence="1">
    <location>
        <begin position="19"/>
        <end position="81"/>
    </location>
</feature>
<dbReference type="KEGG" id="cnan:A2G96_17725"/>
<dbReference type="EMBL" id="CP014844">
    <property type="protein sequence ID" value="AMR79429.1"/>
    <property type="molecule type" value="Genomic_DNA"/>
</dbReference>
<dbReference type="InterPro" id="IPR055245">
    <property type="entry name" value="HTH_proteobacteria"/>
</dbReference>
<keyword evidence="3" id="KW-1185">Reference proteome</keyword>
<dbReference type="STRING" id="1796606.A2G96_17725"/>
<name>A0A142JMW7_9BURK</name>
<dbReference type="OrthoDB" id="7376182at2"/>
<protein>
    <recommendedName>
        <fullName evidence="1">Winged helix-turn-helix domain-containing protein</fullName>
    </recommendedName>
</protein>
<evidence type="ECO:0000313" key="2">
    <source>
        <dbReference type="EMBL" id="AMR79429.1"/>
    </source>
</evidence>
<sequence>MLPRFPVTAPVAPRDPLSPQARLVLKHLQSVGSITNVEANAVHRVRSLSRRITELKDAGHKVRKDFRKDTTGQRYVRYSLEK</sequence>
<dbReference type="AlphaFoldDB" id="A0A142JMW7"/>
<evidence type="ECO:0000313" key="3">
    <source>
        <dbReference type="Proteomes" id="UP000075238"/>
    </source>
</evidence>
<gene>
    <name evidence="2" type="ORF">A2G96_17725</name>
</gene>
<evidence type="ECO:0000259" key="1">
    <source>
        <dbReference type="Pfam" id="PF14090"/>
    </source>
</evidence>